<feature type="domain" description="Peptidase M20 dimerisation" evidence="3">
    <location>
        <begin position="195"/>
        <end position="292"/>
    </location>
</feature>
<keyword evidence="5" id="KW-1185">Reference proteome</keyword>
<feature type="binding site" evidence="2">
    <location>
        <position position="146"/>
    </location>
    <ligand>
        <name>Mn(2+)</name>
        <dbReference type="ChEBI" id="CHEBI:29035"/>
        <label>2</label>
    </ligand>
</feature>
<gene>
    <name evidence="4" type="ORF">D641_0113230</name>
</gene>
<dbReference type="InterPro" id="IPR017439">
    <property type="entry name" value="Amidohydrolase"/>
</dbReference>
<dbReference type="SUPFAM" id="SSF55031">
    <property type="entry name" value="Bacterial exopeptidase dimerisation domain"/>
    <property type="match status" value="1"/>
</dbReference>
<dbReference type="Gene3D" id="3.40.630.10">
    <property type="entry name" value="Zn peptidases"/>
    <property type="match status" value="1"/>
</dbReference>
<dbReference type="InterPro" id="IPR011650">
    <property type="entry name" value="Peptidase_M20_dimer"/>
</dbReference>
<dbReference type="STRING" id="1249481.D641_0113230"/>
<keyword evidence="2" id="KW-0479">Metal-binding</keyword>
<dbReference type="Gene3D" id="3.30.70.360">
    <property type="match status" value="1"/>
</dbReference>
<evidence type="ECO:0000313" key="5">
    <source>
        <dbReference type="Proteomes" id="UP000019754"/>
    </source>
</evidence>
<feature type="binding site" evidence="2">
    <location>
        <position position="110"/>
    </location>
    <ligand>
        <name>Mn(2+)</name>
        <dbReference type="ChEBI" id="CHEBI:29035"/>
        <label>2</label>
    </ligand>
</feature>
<reference evidence="4 5" key="1">
    <citation type="journal article" date="2013" name="Genome Announc.">
        <title>Draft genome sequence of an Actinobacterium, Brachybacterium muris strain UCD-AY4.</title>
        <authorList>
            <person name="Lo J.R."/>
            <person name="Lang J.M."/>
            <person name="Darling A.E."/>
            <person name="Eisen J.A."/>
            <person name="Coil D.A."/>
        </authorList>
    </citation>
    <scope>NUCLEOTIDE SEQUENCE [LARGE SCALE GENOMIC DNA]</scope>
    <source>
        <strain evidence="4 5">UCD-AY4</strain>
    </source>
</reference>
<dbReference type="InterPro" id="IPR036264">
    <property type="entry name" value="Bact_exopeptidase_dim_dom"/>
</dbReference>
<dbReference type="PANTHER" id="PTHR11014">
    <property type="entry name" value="PEPTIDASE M20 FAMILY MEMBER"/>
    <property type="match status" value="1"/>
</dbReference>
<dbReference type="InterPro" id="IPR002933">
    <property type="entry name" value="Peptidase_M20"/>
</dbReference>
<feature type="binding site" evidence="2">
    <location>
        <position position="173"/>
    </location>
    <ligand>
        <name>Mn(2+)</name>
        <dbReference type="ChEBI" id="CHEBI:29035"/>
        <label>1</label>
    </ligand>
</feature>
<dbReference type="Proteomes" id="UP000019754">
    <property type="component" value="Unassembled WGS sequence"/>
</dbReference>
<dbReference type="NCBIfam" id="TIGR01891">
    <property type="entry name" value="amidohydrolases"/>
    <property type="match status" value="1"/>
</dbReference>
<evidence type="ECO:0000313" key="4">
    <source>
        <dbReference type="EMBL" id="EYT48139.1"/>
    </source>
</evidence>
<sequence length="406" mass="43043">MLTPAMNETLDRIQEWQEPLLKDLHQNPELSMMEERTRGIVTERLTDLGYEVHQIGGGVVGVLANGEGRVVLHRADMDALPIREDSGLDYASTATGTDLAGEQQPVMHACGHDFHVATGLGAAAVLAENREDWSGTAVMLFQPGEEFGDGARTMVEAGLVGQVPAPEVCLSQHVLTEPAAGKVAVAEGPVLSTSQSMTVQVFGSGSHGSMPHLGVDPVVLAAKIIVSIQTLVSREIAPGEFGVVTVGSMHAGSSANVIPDSATLKLNFRAYSEEVLQLLVEGMERIVRAECEAAQSPREPHFETIAEYPVTDNDPAATAAVRSALVDHFGEDRVEQMEPATASEDFSIIPDAFGVPYCYWGFGGYAEGSEVSPNHSPKWAPDLQPTLRTGTEAAAAAILGLLTNGI</sequence>
<evidence type="ECO:0000259" key="3">
    <source>
        <dbReference type="Pfam" id="PF07687"/>
    </source>
</evidence>
<dbReference type="GO" id="GO:0046872">
    <property type="term" value="F:metal ion binding"/>
    <property type="evidence" value="ECO:0007669"/>
    <property type="project" value="UniProtKB-KW"/>
</dbReference>
<dbReference type="GO" id="GO:0050118">
    <property type="term" value="F:N-acetyldiaminopimelate deacetylase activity"/>
    <property type="evidence" value="ECO:0007669"/>
    <property type="project" value="UniProtKB-ARBA"/>
</dbReference>
<dbReference type="Pfam" id="PF01546">
    <property type="entry name" value="Peptidase_M20"/>
    <property type="match status" value="1"/>
</dbReference>
<dbReference type="SUPFAM" id="SSF53187">
    <property type="entry name" value="Zn-dependent exopeptidases"/>
    <property type="match status" value="1"/>
</dbReference>
<dbReference type="HOGENOM" id="CLU_023257_6_0_11"/>
<proteinExistence type="predicted"/>
<dbReference type="PIRSF" id="PIRSF005962">
    <property type="entry name" value="Pept_M20D_amidohydro"/>
    <property type="match status" value="1"/>
</dbReference>
<comment type="cofactor">
    <cofactor evidence="2">
        <name>Mn(2+)</name>
        <dbReference type="ChEBI" id="CHEBI:29035"/>
    </cofactor>
    <text evidence="2">The Mn(2+) ion enhances activity.</text>
</comment>
<name>A0A022KUM8_9MICO</name>
<accession>A0A022KUM8</accession>
<keyword evidence="1 4" id="KW-0378">Hydrolase</keyword>
<feature type="binding site" evidence="2">
    <location>
        <position position="112"/>
    </location>
    <ligand>
        <name>Mn(2+)</name>
        <dbReference type="ChEBI" id="CHEBI:29035"/>
        <label>2</label>
    </ligand>
</feature>
<evidence type="ECO:0000256" key="1">
    <source>
        <dbReference type="ARBA" id="ARBA00022801"/>
    </source>
</evidence>
<dbReference type="PANTHER" id="PTHR11014:SF63">
    <property type="entry name" value="METALLOPEPTIDASE, PUTATIVE (AFU_ORTHOLOGUE AFUA_6G09600)-RELATED"/>
    <property type="match status" value="1"/>
</dbReference>
<comment type="caution">
    <text evidence="4">The sequence shown here is derived from an EMBL/GenBank/DDBJ whole genome shotgun (WGS) entry which is preliminary data.</text>
</comment>
<dbReference type="AlphaFoldDB" id="A0A022KUM8"/>
<dbReference type="FunFam" id="3.30.70.360:FF:000001">
    <property type="entry name" value="N-acetyldiaminopimelate deacetylase"/>
    <property type="match status" value="1"/>
</dbReference>
<keyword evidence="2" id="KW-0464">Manganese</keyword>
<dbReference type="EMBL" id="AORC01000018">
    <property type="protein sequence ID" value="EYT48139.1"/>
    <property type="molecule type" value="Genomic_DNA"/>
</dbReference>
<protein>
    <submittedName>
        <fullName evidence="4">Amidohydrolase</fullName>
    </submittedName>
</protein>
<feature type="binding site" evidence="2">
    <location>
        <position position="375"/>
    </location>
    <ligand>
        <name>Mn(2+)</name>
        <dbReference type="ChEBI" id="CHEBI:29035"/>
        <label>2</label>
    </ligand>
</feature>
<dbReference type="GO" id="GO:0019877">
    <property type="term" value="P:diaminopimelate biosynthetic process"/>
    <property type="evidence" value="ECO:0007669"/>
    <property type="project" value="UniProtKB-ARBA"/>
</dbReference>
<dbReference type="Pfam" id="PF07687">
    <property type="entry name" value="M20_dimer"/>
    <property type="match status" value="1"/>
</dbReference>
<organism evidence="4 5">
    <name type="scientific">Brachybacterium muris UCD-AY4</name>
    <dbReference type="NCBI Taxonomy" id="1249481"/>
    <lineage>
        <taxon>Bacteria</taxon>
        <taxon>Bacillati</taxon>
        <taxon>Actinomycetota</taxon>
        <taxon>Actinomycetes</taxon>
        <taxon>Micrococcales</taxon>
        <taxon>Dermabacteraceae</taxon>
        <taxon>Brachybacterium</taxon>
    </lineage>
</organism>
<evidence type="ECO:0000256" key="2">
    <source>
        <dbReference type="PIRSR" id="PIRSR005962-1"/>
    </source>
</evidence>